<organism evidence="1 2">
    <name type="scientific">Aquimarina algiphila</name>
    <dbReference type="NCBI Taxonomy" id="2047982"/>
    <lineage>
        <taxon>Bacteria</taxon>
        <taxon>Pseudomonadati</taxon>
        <taxon>Bacteroidota</taxon>
        <taxon>Flavobacteriia</taxon>
        <taxon>Flavobacteriales</taxon>
        <taxon>Flavobacteriaceae</taxon>
        <taxon>Aquimarina</taxon>
    </lineage>
</organism>
<dbReference type="Proteomes" id="UP000318833">
    <property type="component" value="Unassembled WGS sequence"/>
</dbReference>
<protein>
    <submittedName>
        <fullName evidence="1">Uncharacterized protein</fullName>
    </submittedName>
</protein>
<dbReference type="EMBL" id="VLNR01000035">
    <property type="protein sequence ID" value="TSE07284.1"/>
    <property type="molecule type" value="Genomic_DNA"/>
</dbReference>
<comment type="caution">
    <text evidence="1">The sequence shown here is derived from an EMBL/GenBank/DDBJ whole genome shotgun (WGS) entry which is preliminary data.</text>
</comment>
<evidence type="ECO:0000313" key="2">
    <source>
        <dbReference type="Proteomes" id="UP000318833"/>
    </source>
</evidence>
<sequence length="143" mass="16203">MGIHKVYYTEEKIDIKSLNQLFENEFGDKYTYKSSNASNNAISKVVSGKSNDAFTVIKNAYHRTVISLQDIDGKTYINFGEDTLEWWLNLLNNNFGFIGSLIIRLIYGDGDGFYDEIQATVKNNLQVEEQEIKVGLGALFGNK</sequence>
<evidence type="ECO:0000313" key="1">
    <source>
        <dbReference type="EMBL" id="TSE07284.1"/>
    </source>
</evidence>
<keyword evidence="2" id="KW-1185">Reference proteome</keyword>
<gene>
    <name evidence="1" type="ORF">FOF46_16525</name>
</gene>
<dbReference type="RefSeq" id="WP_143917222.1">
    <property type="nucleotide sequence ID" value="NZ_CANLFO010000009.1"/>
</dbReference>
<dbReference type="AlphaFoldDB" id="A0A554VI29"/>
<accession>A0A554VI29</accession>
<name>A0A554VI29_9FLAO</name>
<reference evidence="1 2" key="1">
    <citation type="submission" date="2019-07" db="EMBL/GenBank/DDBJ databases">
        <title>The draft genome sequence of Aquimarina algiphila M91.</title>
        <authorList>
            <person name="Meng X."/>
        </authorList>
    </citation>
    <scope>NUCLEOTIDE SEQUENCE [LARGE SCALE GENOMIC DNA]</scope>
    <source>
        <strain evidence="1 2">M91</strain>
    </source>
</reference>
<dbReference type="OrthoDB" id="1162696at2"/>
<proteinExistence type="predicted"/>